<evidence type="ECO:0000313" key="2">
    <source>
        <dbReference type="Proteomes" id="UP000198384"/>
    </source>
</evidence>
<proteinExistence type="predicted"/>
<organism evidence="1 2">
    <name type="scientific">Lutibacter agarilyticus</name>
    <dbReference type="NCBI Taxonomy" id="1109740"/>
    <lineage>
        <taxon>Bacteria</taxon>
        <taxon>Pseudomonadati</taxon>
        <taxon>Bacteroidota</taxon>
        <taxon>Flavobacteriia</taxon>
        <taxon>Flavobacteriales</taxon>
        <taxon>Flavobacteriaceae</taxon>
        <taxon>Lutibacter</taxon>
    </lineage>
</organism>
<dbReference type="EMBL" id="FZNT01000001">
    <property type="protein sequence ID" value="SNR33059.1"/>
    <property type="molecule type" value="Genomic_DNA"/>
</dbReference>
<reference evidence="1 2" key="1">
    <citation type="submission" date="2017-06" db="EMBL/GenBank/DDBJ databases">
        <authorList>
            <person name="Kim H.J."/>
            <person name="Triplett B.A."/>
        </authorList>
    </citation>
    <scope>NUCLEOTIDE SEQUENCE [LARGE SCALE GENOMIC DNA]</scope>
    <source>
        <strain evidence="1 2">DSM 29150</strain>
    </source>
</reference>
<dbReference type="Proteomes" id="UP000198384">
    <property type="component" value="Unassembled WGS sequence"/>
</dbReference>
<keyword evidence="2" id="KW-1185">Reference proteome</keyword>
<name>A0A238VHT9_9FLAO</name>
<dbReference type="RefSeq" id="WP_262494267.1">
    <property type="nucleotide sequence ID" value="NZ_FZNT01000001.1"/>
</dbReference>
<dbReference type="AlphaFoldDB" id="A0A238VHT9"/>
<gene>
    <name evidence="1" type="ORF">SAMN06265371_101345</name>
</gene>
<sequence>MKTLDVNTGQENKKKTLFINFTNTKRIQWDRFRRYGLYNA</sequence>
<accession>A0A238VHT9</accession>
<evidence type="ECO:0000313" key="1">
    <source>
        <dbReference type="EMBL" id="SNR33059.1"/>
    </source>
</evidence>
<protein>
    <submittedName>
        <fullName evidence="1">Uncharacterized protein</fullName>
    </submittedName>
</protein>